<dbReference type="PANTHER" id="PTHR48111:SF50">
    <property type="entry name" value="KDP OPERON TRANSCRIPTIONAL REGULATORY PROTEIN KDPE"/>
    <property type="match status" value="1"/>
</dbReference>
<evidence type="ECO:0000259" key="4">
    <source>
        <dbReference type="PROSITE" id="PS50110"/>
    </source>
</evidence>
<dbReference type="SMART" id="SM00448">
    <property type="entry name" value="REC"/>
    <property type="match status" value="1"/>
</dbReference>
<feature type="DNA-binding region" description="OmpR/PhoB-type" evidence="3">
    <location>
        <begin position="133"/>
        <end position="231"/>
    </location>
</feature>
<keyword evidence="7" id="KW-1185">Reference proteome</keyword>
<accession>A0ABV7BY72</accession>
<dbReference type="SMART" id="SM00862">
    <property type="entry name" value="Trans_reg_C"/>
    <property type="match status" value="1"/>
</dbReference>
<sequence>MSDITPPRILVVDDEKQIHRFLTPALEAAGYAPLRAETAAEGLRLAAERAPALVLLDLGLPDGDGKATIPRLRSFCPAPIIVLSARDAEVEKVAALDAGADDYVEKPFALGELLARIRAALRRGGGTAAEAPEAVVRIGGLEVDFPRRLARIESAEPLKLTPREWDLLAALVRGGEGRVMTQRQLLTAVWGPAQAEEAQYLRVYIGHLRQKLGPLGRLIRTEPGVGYRFGEAE</sequence>
<feature type="modified residue" description="4-aspartylphosphate" evidence="2">
    <location>
        <position position="57"/>
    </location>
</feature>
<evidence type="ECO:0000313" key="6">
    <source>
        <dbReference type="EMBL" id="MFC3002677.1"/>
    </source>
</evidence>
<dbReference type="PANTHER" id="PTHR48111">
    <property type="entry name" value="REGULATOR OF RPOS"/>
    <property type="match status" value="1"/>
</dbReference>
<evidence type="ECO:0000256" key="2">
    <source>
        <dbReference type="PROSITE-ProRule" id="PRU00169"/>
    </source>
</evidence>
<dbReference type="Proteomes" id="UP001595420">
    <property type="component" value="Unassembled WGS sequence"/>
</dbReference>
<evidence type="ECO:0000313" key="7">
    <source>
        <dbReference type="Proteomes" id="UP001595420"/>
    </source>
</evidence>
<keyword evidence="2" id="KW-0597">Phosphoprotein</keyword>
<evidence type="ECO:0000259" key="5">
    <source>
        <dbReference type="PROSITE" id="PS51755"/>
    </source>
</evidence>
<gene>
    <name evidence="6" type="ORF">ACFOD3_22445</name>
</gene>
<evidence type="ECO:0000256" key="1">
    <source>
        <dbReference type="ARBA" id="ARBA00023125"/>
    </source>
</evidence>
<evidence type="ECO:0000256" key="3">
    <source>
        <dbReference type="PROSITE-ProRule" id="PRU01091"/>
    </source>
</evidence>
<dbReference type="RefSeq" id="WP_216838772.1">
    <property type="nucleotide sequence ID" value="NZ_JAFNJS010000007.1"/>
</dbReference>
<organism evidence="6 7">
    <name type="scientific">Falsiroseomonas tokyonensis</name>
    <dbReference type="NCBI Taxonomy" id="430521"/>
    <lineage>
        <taxon>Bacteria</taxon>
        <taxon>Pseudomonadati</taxon>
        <taxon>Pseudomonadota</taxon>
        <taxon>Alphaproteobacteria</taxon>
        <taxon>Acetobacterales</taxon>
        <taxon>Roseomonadaceae</taxon>
        <taxon>Falsiroseomonas</taxon>
    </lineage>
</organism>
<feature type="domain" description="Response regulatory" evidence="4">
    <location>
        <begin position="8"/>
        <end position="121"/>
    </location>
</feature>
<dbReference type="InterPro" id="IPR001789">
    <property type="entry name" value="Sig_transdc_resp-reg_receiver"/>
</dbReference>
<protein>
    <submittedName>
        <fullName evidence="6">Response regulator</fullName>
    </submittedName>
</protein>
<keyword evidence="1 3" id="KW-0238">DNA-binding</keyword>
<dbReference type="Pfam" id="PF00486">
    <property type="entry name" value="Trans_reg_C"/>
    <property type="match status" value="1"/>
</dbReference>
<dbReference type="InterPro" id="IPR039420">
    <property type="entry name" value="WalR-like"/>
</dbReference>
<dbReference type="EMBL" id="JBHRSB010000007">
    <property type="protein sequence ID" value="MFC3002677.1"/>
    <property type="molecule type" value="Genomic_DNA"/>
</dbReference>
<reference evidence="7" key="1">
    <citation type="journal article" date="2019" name="Int. J. Syst. Evol. Microbiol.">
        <title>The Global Catalogue of Microorganisms (GCM) 10K type strain sequencing project: providing services to taxonomists for standard genome sequencing and annotation.</title>
        <authorList>
            <consortium name="The Broad Institute Genomics Platform"/>
            <consortium name="The Broad Institute Genome Sequencing Center for Infectious Disease"/>
            <person name="Wu L."/>
            <person name="Ma J."/>
        </authorList>
    </citation>
    <scope>NUCLEOTIDE SEQUENCE [LARGE SCALE GENOMIC DNA]</scope>
    <source>
        <strain evidence="7">CGMCC 1.16855</strain>
    </source>
</reference>
<dbReference type="PROSITE" id="PS51755">
    <property type="entry name" value="OMPR_PHOB"/>
    <property type="match status" value="1"/>
</dbReference>
<proteinExistence type="predicted"/>
<dbReference type="InterPro" id="IPR001867">
    <property type="entry name" value="OmpR/PhoB-type_DNA-bd"/>
</dbReference>
<comment type="caution">
    <text evidence="6">The sequence shown here is derived from an EMBL/GenBank/DDBJ whole genome shotgun (WGS) entry which is preliminary data.</text>
</comment>
<dbReference type="PROSITE" id="PS50110">
    <property type="entry name" value="RESPONSE_REGULATORY"/>
    <property type="match status" value="1"/>
</dbReference>
<dbReference type="CDD" id="cd00383">
    <property type="entry name" value="trans_reg_C"/>
    <property type="match status" value="1"/>
</dbReference>
<dbReference type="Pfam" id="PF00072">
    <property type="entry name" value="Response_reg"/>
    <property type="match status" value="1"/>
</dbReference>
<name>A0ABV7BY72_9PROT</name>
<feature type="domain" description="OmpR/PhoB-type" evidence="5">
    <location>
        <begin position="133"/>
        <end position="231"/>
    </location>
</feature>